<dbReference type="SUPFAM" id="SSF52540">
    <property type="entry name" value="P-loop containing nucleoside triphosphate hydrolases"/>
    <property type="match status" value="1"/>
</dbReference>
<dbReference type="GO" id="GO:0015421">
    <property type="term" value="F:ABC-type oligopeptide transporter activity"/>
    <property type="evidence" value="ECO:0007669"/>
    <property type="project" value="TreeGrafter"/>
</dbReference>
<dbReference type="AlphaFoldDB" id="A0AAE1T4L0"/>
<accession>A0AAE1T4L0</accession>
<keyword evidence="1" id="KW-0547">Nucleotide-binding</keyword>
<name>A0AAE1T4L0_9LAMI</name>
<dbReference type="Gene3D" id="3.40.50.300">
    <property type="entry name" value="P-loop containing nucleotide triphosphate hydrolases"/>
    <property type="match status" value="1"/>
</dbReference>
<proteinExistence type="predicted"/>
<dbReference type="GO" id="GO:0005524">
    <property type="term" value="F:ATP binding"/>
    <property type="evidence" value="ECO:0007669"/>
    <property type="project" value="UniProtKB-KW"/>
</dbReference>
<evidence type="ECO:0000313" key="2">
    <source>
        <dbReference type="Proteomes" id="UP001289374"/>
    </source>
</evidence>
<reference evidence="1" key="2">
    <citation type="journal article" date="2024" name="Plant">
        <title>Genomic evolution and insights into agronomic trait innovations of Sesamum species.</title>
        <authorList>
            <person name="Miao H."/>
            <person name="Wang L."/>
            <person name="Qu L."/>
            <person name="Liu H."/>
            <person name="Sun Y."/>
            <person name="Le M."/>
            <person name="Wang Q."/>
            <person name="Wei S."/>
            <person name="Zheng Y."/>
            <person name="Lin W."/>
            <person name="Duan Y."/>
            <person name="Cao H."/>
            <person name="Xiong S."/>
            <person name="Wang X."/>
            <person name="Wei L."/>
            <person name="Li C."/>
            <person name="Ma Q."/>
            <person name="Ju M."/>
            <person name="Zhao R."/>
            <person name="Li G."/>
            <person name="Mu C."/>
            <person name="Tian Q."/>
            <person name="Mei H."/>
            <person name="Zhang T."/>
            <person name="Gao T."/>
            <person name="Zhang H."/>
        </authorList>
    </citation>
    <scope>NUCLEOTIDE SEQUENCE</scope>
    <source>
        <strain evidence="1">K16</strain>
    </source>
</reference>
<dbReference type="EMBL" id="JACGWL010000958">
    <property type="protein sequence ID" value="KAK4381081.1"/>
    <property type="molecule type" value="Genomic_DNA"/>
</dbReference>
<reference evidence="1" key="1">
    <citation type="submission" date="2020-06" db="EMBL/GenBank/DDBJ databases">
        <authorList>
            <person name="Li T."/>
            <person name="Hu X."/>
            <person name="Zhang T."/>
            <person name="Song X."/>
            <person name="Zhang H."/>
            <person name="Dai N."/>
            <person name="Sheng W."/>
            <person name="Hou X."/>
            <person name="Wei L."/>
        </authorList>
    </citation>
    <scope>NUCLEOTIDE SEQUENCE</scope>
    <source>
        <strain evidence="1">K16</strain>
        <tissue evidence="1">Leaf</tissue>
    </source>
</reference>
<keyword evidence="1" id="KW-0067">ATP-binding</keyword>
<dbReference type="Proteomes" id="UP001289374">
    <property type="component" value="Unassembled WGS sequence"/>
</dbReference>
<comment type="caution">
    <text evidence="1">The sequence shown here is derived from an EMBL/GenBank/DDBJ whole genome shotgun (WGS) entry which is preliminary data.</text>
</comment>
<dbReference type="InterPro" id="IPR027417">
    <property type="entry name" value="P-loop_NTPase"/>
</dbReference>
<keyword evidence="2" id="KW-1185">Reference proteome</keyword>
<evidence type="ECO:0000313" key="1">
    <source>
        <dbReference type="EMBL" id="KAK4381081.1"/>
    </source>
</evidence>
<sequence length="83" mass="8934">MLLDEATSALDAESERAIICALESLKLRATHVTVAHRLSTVINSDTIIVMDRGKVVEMGAHAALLAAEGVYSRLSRLQTVSEN</sequence>
<gene>
    <name evidence="1" type="ORF">Sango_3000800</name>
</gene>
<organism evidence="1 2">
    <name type="scientific">Sesamum angolense</name>
    <dbReference type="NCBI Taxonomy" id="2727404"/>
    <lineage>
        <taxon>Eukaryota</taxon>
        <taxon>Viridiplantae</taxon>
        <taxon>Streptophyta</taxon>
        <taxon>Embryophyta</taxon>
        <taxon>Tracheophyta</taxon>
        <taxon>Spermatophyta</taxon>
        <taxon>Magnoliopsida</taxon>
        <taxon>eudicotyledons</taxon>
        <taxon>Gunneridae</taxon>
        <taxon>Pentapetalae</taxon>
        <taxon>asterids</taxon>
        <taxon>lamiids</taxon>
        <taxon>Lamiales</taxon>
        <taxon>Pedaliaceae</taxon>
        <taxon>Sesamum</taxon>
    </lineage>
</organism>
<dbReference type="GO" id="GO:0005743">
    <property type="term" value="C:mitochondrial inner membrane"/>
    <property type="evidence" value="ECO:0007669"/>
    <property type="project" value="TreeGrafter"/>
</dbReference>
<dbReference type="GO" id="GO:0090374">
    <property type="term" value="P:oligopeptide export from mitochondrion"/>
    <property type="evidence" value="ECO:0007669"/>
    <property type="project" value="TreeGrafter"/>
</dbReference>
<dbReference type="PANTHER" id="PTHR43394:SF1">
    <property type="entry name" value="ATP-BINDING CASSETTE SUB-FAMILY B MEMBER 10, MITOCHONDRIAL"/>
    <property type="match status" value="1"/>
</dbReference>
<dbReference type="InterPro" id="IPR039421">
    <property type="entry name" value="Type_1_exporter"/>
</dbReference>
<protein>
    <submittedName>
        <fullName evidence="1">Lipid A export ATP-binding/permease protein MsbA</fullName>
    </submittedName>
</protein>
<dbReference type="PANTHER" id="PTHR43394">
    <property type="entry name" value="ATP-DEPENDENT PERMEASE MDL1, MITOCHONDRIAL"/>
    <property type="match status" value="1"/>
</dbReference>